<dbReference type="EMBL" id="AVOT02000186">
    <property type="protein sequence ID" value="MBW0461590.1"/>
    <property type="molecule type" value="Genomic_DNA"/>
</dbReference>
<proteinExistence type="predicted"/>
<dbReference type="InterPro" id="IPR043502">
    <property type="entry name" value="DNA/RNA_pol_sf"/>
</dbReference>
<evidence type="ECO:0000313" key="3">
    <source>
        <dbReference type="Proteomes" id="UP000765509"/>
    </source>
</evidence>
<evidence type="ECO:0000259" key="1">
    <source>
        <dbReference type="Pfam" id="PF07727"/>
    </source>
</evidence>
<evidence type="ECO:0000313" key="2">
    <source>
        <dbReference type="EMBL" id="MBW0461590.1"/>
    </source>
</evidence>
<feature type="domain" description="Reverse transcriptase Ty1/copia-type" evidence="1">
    <location>
        <begin position="5"/>
        <end position="184"/>
    </location>
</feature>
<gene>
    <name evidence="2" type="ORF">O181_001305</name>
</gene>
<dbReference type="Proteomes" id="UP000765509">
    <property type="component" value="Unassembled WGS sequence"/>
</dbReference>
<organism evidence="2 3">
    <name type="scientific">Austropuccinia psidii MF-1</name>
    <dbReference type="NCBI Taxonomy" id="1389203"/>
    <lineage>
        <taxon>Eukaryota</taxon>
        <taxon>Fungi</taxon>
        <taxon>Dikarya</taxon>
        <taxon>Basidiomycota</taxon>
        <taxon>Pucciniomycotina</taxon>
        <taxon>Pucciniomycetes</taxon>
        <taxon>Pucciniales</taxon>
        <taxon>Sphaerophragmiaceae</taxon>
        <taxon>Austropuccinia</taxon>
    </lineage>
</organism>
<accession>A0A9Q3GBP8</accession>
<dbReference type="SUPFAM" id="SSF56672">
    <property type="entry name" value="DNA/RNA polymerases"/>
    <property type="match status" value="1"/>
</dbReference>
<dbReference type="AlphaFoldDB" id="A0A9Q3GBP8"/>
<protein>
    <recommendedName>
        <fullName evidence="1">Reverse transcriptase Ty1/copia-type domain-containing protein</fullName>
    </recommendedName>
</protein>
<reference evidence="2" key="1">
    <citation type="submission" date="2021-03" db="EMBL/GenBank/DDBJ databases">
        <title>Draft genome sequence of rust myrtle Austropuccinia psidii MF-1, a brazilian biotype.</title>
        <authorList>
            <person name="Quecine M.C."/>
            <person name="Pachon D.M.R."/>
            <person name="Bonatelli M.L."/>
            <person name="Correr F.H."/>
            <person name="Franceschini L.M."/>
            <person name="Leite T.F."/>
            <person name="Margarido G.R.A."/>
            <person name="Almeida C.A."/>
            <person name="Ferrarezi J.A."/>
            <person name="Labate C.A."/>
        </authorList>
    </citation>
    <scope>NUCLEOTIDE SEQUENCE</scope>
    <source>
        <strain evidence="2">MF-1</strain>
    </source>
</reference>
<dbReference type="InterPro" id="IPR013103">
    <property type="entry name" value="RVT_2"/>
</dbReference>
<sequence length="188" mass="21779">MKNLNVWNVIDLKEDYKLVGTTWVFKIKKNHLNETIEYKARLCAPGFTQTNSIDYNKTYAPTGCLNSLRTAIAHAANKLEFYQIDIKSVFLNAPLIEDVYLAIPQGINLDPRKQCLKLNKAIYGLKQAPLAWYQRLKEYLTKIGFSLCVLDPCVFYKLEPNPTWLYIHVDNIAIFGKEVENFKDDIRK</sequence>
<name>A0A9Q3GBP8_9BASI</name>
<dbReference type="OrthoDB" id="2796020at2759"/>
<comment type="caution">
    <text evidence="2">The sequence shown here is derived from an EMBL/GenBank/DDBJ whole genome shotgun (WGS) entry which is preliminary data.</text>
</comment>
<keyword evidence="3" id="KW-1185">Reference proteome</keyword>
<dbReference type="Pfam" id="PF07727">
    <property type="entry name" value="RVT_2"/>
    <property type="match status" value="1"/>
</dbReference>